<gene>
    <name evidence="1" type="ORF">BV25DRAFT_1990211</name>
</gene>
<sequence>MASPPSPTVQASDNFENRWPHSGVGDYNLILKELESSEYGVTGSLGISKTEFLFFVLAKRLFAEKPTIFHYQNRTTLFRKDGAFDIELAGLLGPLKDKNGQRLYPENTCALIDCDDRDHNPPIWLTRESSELRPIQASPPNRKRYDVWYKENSAMTMIMNTWTARINPNVSPLLEQPDGYRRLYDMFLKYGPIPRTIYGYIKTPHAVADDVEQSINLLTYDQLNKMLHLGNEQTVEALGVSHRLITLQRGERWSTVIALPASRFILTQILHKSHTISVNERRKLYAIFSRNAALSPASGWLLEALVDDIFGSVNVAKENDEPNVLYLTRLVRKKKTVNTSEGLSRYWTIPLPSPA</sequence>
<reference evidence="1" key="2">
    <citation type="journal article" date="2022" name="New Phytol.">
        <title>Evolutionary transition to the ectomycorrhizal habit in the genomes of a hyperdiverse lineage of mushroom-forming fungi.</title>
        <authorList>
            <person name="Looney B."/>
            <person name="Miyauchi S."/>
            <person name="Morin E."/>
            <person name="Drula E."/>
            <person name="Courty P.E."/>
            <person name="Kohler A."/>
            <person name="Kuo A."/>
            <person name="LaButti K."/>
            <person name="Pangilinan J."/>
            <person name="Lipzen A."/>
            <person name="Riley R."/>
            <person name="Andreopoulos W."/>
            <person name="He G."/>
            <person name="Johnson J."/>
            <person name="Nolan M."/>
            <person name="Tritt A."/>
            <person name="Barry K.W."/>
            <person name="Grigoriev I.V."/>
            <person name="Nagy L.G."/>
            <person name="Hibbett D."/>
            <person name="Henrissat B."/>
            <person name="Matheny P.B."/>
            <person name="Labbe J."/>
            <person name="Martin F.M."/>
        </authorList>
    </citation>
    <scope>NUCLEOTIDE SEQUENCE</scope>
    <source>
        <strain evidence="1">HHB10654</strain>
    </source>
</reference>
<reference evidence="1" key="1">
    <citation type="submission" date="2021-03" db="EMBL/GenBank/DDBJ databases">
        <authorList>
            <consortium name="DOE Joint Genome Institute"/>
            <person name="Ahrendt S."/>
            <person name="Looney B.P."/>
            <person name="Miyauchi S."/>
            <person name="Morin E."/>
            <person name="Drula E."/>
            <person name="Courty P.E."/>
            <person name="Chicoki N."/>
            <person name="Fauchery L."/>
            <person name="Kohler A."/>
            <person name="Kuo A."/>
            <person name="Labutti K."/>
            <person name="Pangilinan J."/>
            <person name="Lipzen A."/>
            <person name="Riley R."/>
            <person name="Andreopoulos W."/>
            <person name="He G."/>
            <person name="Johnson J."/>
            <person name="Barry K.W."/>
            <person name="Grigoriev I.V."/>
            <person name="Nagy L."/>
            <person name="Hibbett D."/>
            <person name="Henrissat B."/>
            <person name="Matheny P.B."/>
            <person name="Labbe J."/>
            <person name="Martin F."/>
        </authorList>
    </citation>
    <scope>NUCLEOTIDE SEQUENCE</scope>
    <source>
        <strain evidence="1">HHB10654</strain>
    </source>
</reference>
<name>A0ACB8T597_9AGAM</name>
<dbReference type="EMBL" id="MU277200">
    <property type="protein sequence ID" value="KAI0064029.1"/>
    <property type="molecule type" value="Genomic_DNA"/>
</dbReference>
<evidence type="ECO:0000313" key="1">
    <source>
        <dbReference type="EMBL" id="KAI0064029.1"/>
    </source>
</evidence>
<dbReference type="Proteomes" id="UP000814140">
    <property type="component" value="Unassembled WGS sequence"/>
</dbReference>
<proteinExistence type="predicted"/>
<keyword evidence="2" id="KW-1185">Reference proteome</keyword>
<protein>
    <submittedName>
        <fullName evidence="1">Uncharacterized protein</fullName>
    </submittedName>
</protein>
<organism evidence="1 2">
    <name type="scientific">Artomyces pyxidatus</name>
    <dbReference type="NCBI Taxonomy" id="48021"/>
    <lineage>
        <taxon>Eukaryota</taxon>
        <taxon>Fungi</taxon>
        <taxon>Dikarya</taxon>
        <taxon>Basidiomycota</taxon>
        <taxon>Agaricomycotina</taxon>
        <taxon>Agaricomycetes</taxon>
        <taxon>Russulales</taxon>
        <taxon>Auriscalpiaceae</taxon>
        <taxon>Artomyces</taxon>
    </lineage>
</organism>
<evidence type="ECO:0000313" key="2">
    <source>
        <dbReference type="Proteomes" id="UP000814140"/>
    </source>
</evidence>
<accession>A0ACB8T597</accession>
<comment type="caution">
    <text evidence="1">The sequence shown here is derived from an EMBL/GenBank/DDBJ whole genome shotgun (WGS) entry which is preliminary data.</text>
</comment>